<feature type="region of interest" description="Disordered" evidence="3">
    <location>
        <begin position="83"/>
        <end position="248"/>
    </location>
</feature>
<dbReference type="CDD" id="cd04144">
    <property type="entry name" value="Ras2"/>
    <property type="match status" value="1"/>
</dbReference>
<evidence type="ECO:0000256" key="1">
    <source>
        <dbReference type="ARBA" id="ARBA00022741"/>
    </source>
</evidence>
<dbReference type="Pfam" id="PF00071">
    <property type="entry name" value="Ras"/>
    <property type="match status" value="1"/>
</dbReference>
<protein>
    <recommendedName>
        <fullName evidence="6">Protein ras-2</fullName>
    </recommendedName>
</protein>
<dbReference type="SMART" id="SM00175">
    <property type="entry name" value="RAB"/>
    <property type="match status" value="1"/>
</dbReference>
<accession>A0ABR0C177</accession>
<feature type="compositionally biased region" description="Low complexity" evidence="3">
    <location>
        <begin position="130"/>
        <end position="140"/>
    </location>
</feature>
<evidence type="ECO:0000256" key="2">
    <source>
        <dbReference type="ARBA" id="ARBA00023134"/>
    </source>
</evidence>
<dbReference type="SMART" id="SM00174">
    <property type="entry name" value="RHO"/>
    <property type="match status" value="1"/>
</dbReference>
<feature type="region of interest" description="Disordered" evidence="3">
    <location>
        <begin position="456"/>
        <end position="492"/>
    </location>
</feature>
<dbReference type="InterPro" id="IPR001806">
    <property type="entry name" value="Small_GTPase"/>
</dbReference>
<dbReference type="SMART" id="SM00176">
    <property type="entry name" value="RAN"/>
    <property type="match status" value="1"/>
</dbReference>
<evidence type="ECO:0000256" key="3">
    <source>
        <dbReference type="SAM" id="MobiDB-lite"/>
    </source>
</evidence>
<feature type="region of interest" description="Disordered" evidence="3">
    <location>
        <begin position="755"/>
        <end position="781"/>
    </location>
</feature>
<feature type="region of interest" description="Disordered" evidence="3">
    <location>
        <begin position="695"/>
        <end position="721"/>
    </location>
</feature>
<dbReference type="NCBIfam" id="TIGR00231">
    <property type="entry name" value="small_GTP"/>
    <property type="match status" value="1"/>
</dbReference>
<feature type="region of interest" description="Disordered" evidence="3">
    <location>
        <begin position="1"/>
        <end position="21"/>
    </location>
</feature>
<feature type="region of interest" description="Disordered" evidence="3">
    <location>
        <begin position="553"/>
        <end position="573"/>
    </location>
</feature>
<gene>
    <name evidence="4" type="ORF">Purlil1_5781</name>
</gene>
<proteinExistence type="predicted"/>
<feature type="region of interest" description="Disordered" evidence="3">
    <location>
        <begin position="597"/>
        <end position="644"/>
    </location>
</feature>
<evidence type="ECO:0008006" key="6">
    <source>
        <dbReference type="Google" id="ProtNLM"/>
    </source>
</evidence>
<comment type="caution">
    <text evidence="4">The sequence shown here is derived from an EMBL/GenBank/DDBJ whole genome shotgun (WGS) entry which is preliminary data.</text>
</comment>
<feature type="region of interest" description="Disordered" evidence="3">
    <location>
        <begin position="511"/>
        <end position="535"/>
    </location>
</feature>
<dbReference type="InterPro" id="IPR020849">
    <property type="entry name" value="Small_GTPase_Ras-type"/>
</dbReference>
<feature type="compositionally biased region" description="Polar residues" evidence="3">
    <location>
        <begin position="477"/>
        <end position="486"/>
    </location>
</feature>
<name>A0ABR0C177_PURLI</name>
<dbReference type="PROSITE" id="PS51419">
    <property type="entry name" value="RAB"/>
    <property type="match status" value="1"/>
</dbReference>
<feature type="compositionally biased region" description="Polar residues" evidence="3">
    <location>
        <begin position="695"/>
        <end position="705"/>
    </location>
</feature>
<dbReference type="Gene3D" id="3.40.50.300">
    <property type="entry name" value="P-loop containing nucleotide triphosphate hydrolases"/>
    <property type="match status" value="1"/>
</dbReference>
<dbReference type="Proteomes" id="UP001287286">
    <property type="component" value="Unassembled WGS sequence"/>
</dbReference>
<dbReference type="SUPFAM" id="SSF52540">
    <property type="entry name" value="P-loop containing nucleoside triphosphate hydrolases"/>
    <property type="match status" value="1"/>
</dbReference>
<dbReference type="InterPro" id="IPR027417">
    <property type="entry name" value="P-loop_NTPase"/>
</dbReference>
<evidence type="ECO:0000313" key="5">
    <source>
        <dbReference type="Proteomes" id="UP001287286"/>
    </source>
</evidence>
<feature type="compositionally biased region" description="Basic and acidic residues" evidence="3">
    <location>
        <begin position="1010"/>
        <end position="1029"/>
    </location>
</feature>
<dbReference type="PROSITE" id="PS51421">
    <property type="entry name" value="RAS"/>
    <property type="match status" value="1"/>
</dbReference>
<keyword evidence="5" id="KW-1185">Reference proteome</keyword>
<feature type="region of interest" description="Disordered" evidence="3">
    <location>
        <begin position="988"/>
        <end position="1035"/>
    </location>
</feature>
<feature type="compositionally biased region" description="Low complexity" evidence="3">
    <location>
        <begin position="989"/>
        <end position="1003"/>
    </location>
</feature>
<dbReference type="EMBL" id="JAWRVI010000018">
    <property type="protein sequence ID" value="KAK4089678.1"/>
    <property type="molecule type" value="Genomic_DNA"/>
</dbReference>
<reference evidence="4 5" key="1">
    <citation type="journal article" date="2024" name="Microbiol. Resour. Announc.">
        <title>Genome annotations for the ascomycete fungi Trichoderma harzianum, Trichoderma aggressivum, and Purpureocillium lilacinum.</title>
        <authorList>
            <person name="Beijen E.P.W."/>
            <person name="Ohm R.A."/>
        </authorList>
    </citation>
    <scope>NUCLEOTIDE SEQUENCE [LARGE SCALE GENOMIC DNA]</scope>
    <source>
        <strain evidence="4 5">CBS 150709</strain>
    </source>
</reference>
<dbReference type="PANTHER" id="PTHR24070">
    <property type="entry name" value="RAS, DI-RAS, AND RHEB FAMILY MEMBERS OF SMALL GTPASE SUPERFAMILY"/>
    <property type="match status" value="1"/>
</dbReference>
<dbReference type="SMART" id="SM00173">
    <property type="entry name" value="RAS"/>
    <property type="match status" value="1"/>
</dbReference>
<organism evidence="4 5">
    <name type="scientific">Purpureocillium lilacinum</name>
    <name type="common">Paecilomyces lilacinus</name>
    <dbReference type="NCBI Taxonomy" id="33203"/>
    <lineage>
        <taxon>Eukaryota</taxon>
        <taxon>Fungi</taxon>
        <taxon>Dikarya</taxon>
        <taxon>Ascomycota</taxon>
        <taxon>Pezizomycotina</taxon>
        <taxon>Sordariomycetes</taxon>
        <taxon>Hypocreomycetidae</taxon>
        <taxon>Hypocreales</taxon>
        <taxon>Ophiocordycipitaceae</taxon>
        <taxon>Purpureocillium</taxon>
    </lineage>
</organism>
<keyword evidence="2" id="KW-0342">GTP-binding</keyword>
<sequence length="1035" mass="112002">MCGSDPRKDGATGRRRRVGEAKMDRLMPDLDIHGNSRGGPLLLVPSGRPFVGLLSLLRRRGGYGWFVVADWLRTEDLSWNRPQADDARRAGPVSATPARATCGNVEHNTTGSDPQPDAPVSNVAWPRPLDPSSSSLGYPLGPRPVTARYLGASTGPWKAPRVVGSSSQPPSRPADRTQPSSGRASRGPLAGEHKHWIPMGLKQQRPGKLESSMTHRASKHGTGELQRPAEGPARAEGPVDTSNMEDQAPNPTVVAVSTEYLLRYVQEGATAAPAAQADAVVQMDGRAPNQPPPGKRHASLSFNRLQKNIGMRTSSTPTRQMVQDASLASHFVGPRWWWWQALAAILAPWIPALVPGVRPRCSSPAAVAEALAAPRASASPSAASQCRTADARVTNARLQHRSLPDAVLQRAGSVVGRNREGYLRCYILDPRFMLACAVQRAMTGATRHGARIGHVAAGSSTAIRPKPGRQPPKPSGRQRQSKNPTNLDADESSAALQRALRMTRAHARSYARTLGLRTRTAPTSSPSPAPASHPWMDLRSCLIRSGPVPIQSTPILADPKASRPPPPPLFFSLPLAAGSTSTVHQQQPWPDLLALPLSPSALVTPPEEPDRQPETDGQAAQRNSSEQQRTRASPPPRAPARPTGGFLFPIFFARPVLDRSSARSSTTNHRSLIRLSSRVSTGCWRAFSALRSRTRSQPTFSTPTLSVCPRSKAPASQPAGRRRLLLLSTSRPRSSVAFAAAPLLRLSSSSSSASASASSKHRSSVAPPQRISSPCRRTRNSFHPQLASREERFVCSAAMAGRMVLYKLVVLGDGGVGKTALTIQLCLQHFVETYDPTIEDSYRKQVVIDGQPCMLEVLDTAGQEEYTALRDQWIRDGEGFVLVYSISSRSSFTRIKRFHHQIQRVKESCASSPSYPGSPISAASPQLPVPIMLVGNKSDRVTEREVSTQEGHALARELGCEFVEASAKNCINVEKAFYDVVRILRRQRQQASRPPAGSSGRSRTGNGDIGGREREAPRYRRGKDGEKSKSKCVVL</sequence>
<keyword evidence="1" id="KW-0547">Nucleotide-binding</keyword>
<feature type="compositionally biased region" description="Polar residues" evidence="3">
    <location>
        <begin position="618"/>
        <end position="627"/>
    </location>
</feature>
<evidence type="ECO:0000313" key="4">
    <source>
        <dbReference type="EMBL" id="KAK4089678.1"/>
    </source>
</evidence>
<dbReference type="PROSITE" id="PS51420">
    <property type="entry name" value="RHO"/>
    <property type="match status" value="1"/>
</dbReference>
<dbReference type="PRINTS" id="PR00449">
    <property type="entry name" value="RASTRNSFRMNG"/>
</dbReference>
<dbReference type="InterPro" id="IPR005225">
    <property type="entry name" value="Small_GTP-bd"/>
</dbReference>